<feature type="transmembrane region" description="Helical" evidence="10">
    <location>
        <begin position="188"/>
        <end position="206"/>
    </location>
</feature>
<keyword evidence="4 10" id="KW-0812">Transmembrane</keyword>
<evidence type="ECO:0000256" key="4">
    <source>
        <dbReference type="ARBA" id="ARBA00022692"/>
    </source>
</evidence>
<evidence type="ECO:0000256" key="1">
    <source>
        <dbReference type="ARBA" id="ARBA00004141"/>
    </source>
</evidence>
<dbReference type="Gene3D" id="1.20.1510.10">
    <property type="entry name" value="Cation efflux protein transmembrane domain"/>
    <property type="match status" value="1"/>
</dbReference>
<dbReference type="OrthoDB" id="9809646at2"/>
<dbReference type="Pfam" id="PF16916">
    <property type="entry name" value="ZT_dimer"/>
    <property type="match status" value="1"/>
</dbReference>
<evidence type="ECO:0000313" key="14">
    <source>
        <dbReference type="Proteomes" id="UP000198510"/>
    </source>
</evidence>
<feature type="transmembrane region" description="Helical" evidence="10">
    <location>
        <begin position="162"/>
        <end position="182"/>
    </location>
</feature>
<dbReference type="NCBIfam" id="TIGR01297">
    <property type="entry name" value="CDF"/>
    <property type="match status" value="1"/>
</dbReference>
<keyword evidence="6 10" id="KW-1133">Transmembrane helix</keyword>
<evidence type="ECO:0000256" key="7">
    <source>
        <dbReference type="ARBA" id="ARBA00023065"/>
    </source>
</evidence>
<dbReference type="InterPro" id="IPR036837">
    <property type="entry name" value="Cation_efflux_CTD_sf"/>
</dbReference>
<dbReference type="RefSeq" id="WP_089679933.1">
    <property type="nucleotide sequence ID" value="NZ_FNFO01000002.1"/>
</dbReference>
<comment type="subcellular location">
    <subcellularLocation>
        <location evidence="1">Membrane</location>
        <topology evidence="1">Multi-pass membrane protein</topology>
    </subcellularLocation>
</comment>
<feature type="domain" description="Cation efflux protein transmembrane" evidence="11">
    <location>
        <begin position="29"/>
        <end position="217"/>
    </location>
</feature>
<feature type="domain" description="Cation efflux protein cytoplasmic" evidence="12">
    <location>
        <begin position="221"/>
        <end position="297"/>
    </location>
</feature>
<dbReference type="InterPro" id="IPR050681">
    <property type="entry name" value="CDF/SLC30A"/>
</dbReference>
<dbReference type="Gene3D" id="3.30.70.1350">
    <property type="entry name" value="Cation efflux protein, cytoplasmic domain"/>
    <property type="match status" value="1"/>
</dbReference>
<dbReference type="InterPro" id="IPR027470">
    <property type="entry name" value="Cation_efflux_CTD"/>
</dbReference>
<gene>
    <name evidence="13" type="ORF">SAMN05421823_102352</name>
</gene>
<keyword evidence="7" id="KW-0406">Ion transport</keyword>
<dbReference type="GO" id="GO:0005886">
    <property type="term" value="C:plasma membrane"/>
    <property type="evidence" value="ECO:0007669"/>
    <property type="project" value="TreeGrafter"/>
</dbReference>
<dbReference type="InterPro" id="IPR027469">
    <property type="entry name" value="Cation_efflux_TMD_sf"/>
</dbReference>
<dbReference type="Proteomes" id="UP000198510">
    <property type="component" value="Unassembled WGS sequence"/>
</dbReference>
<sequence length="307" mass="34176">MSHSHAHGHHHHGHGHQHGPHEQSESNLRLAFFLNLGFTLFELVGGLYTNSVAILSDALHDLGDCVSLGLSWYLQRVSKRGRDATFSYGYRRFSLLGAVIISLVLVVGSVIILFEAIPRLLNPEPPKAGGMIVLAIVGVLVNGAAVFRLSKGESLNERAVKLHLLEDVLGWLAVLAGSILMYFFDLPILDPLLSVGIALFILFNVYRNLRDSFRIFLQATPTNVDIDALREQIQNVESVQEVHDIHAWSLDGAYNILTVHLKVNDATTFEESVQIRNRVKQLLKDADLQHVTVEVEKESETCDLQHC</sequence>
<dbReference type="PANTHER" id="PTHR11562:SF17">
    <property type="entry name" value="RE54080P-RELATED"/>
    <property type="match status" value="1"/>
</dbReference>
<dbReference type="EMBL" id="FNFO01000002">
    <property type="protein sequence ID" value="SDK28530.1"/>
    <property type="molecule type" value="Genomic_DNA"/>
</dbReference>
<dbReference type="InterPro" id="IPR002524">
    <property type="entry name" value="Cation_efflux"/>
</dbReference>
<evidence type="ECO:0000256" key="2">
    <source>
        <dbReference type="ARBA" id="ARBA00008873"/>
    </source>
</evidence>
<evidence type="ECO:0000256" key="5">
    <source>
        <dbReference type="ARBA" id="ARBA00022906"/>
    </source>
</evidence>
<name>A0A1G9APL9_9BACT</name>
<evidence type="ECO:0000259" key="12">
    <source>
        <dbReference type="Pfam" id="PF16916"/>
    </source>
</evidence>
<evidence type="ECO:0000256" key="9">
    <source>
        <dbReference type="SAM" id="MobiDB-lite"/>
    </source>
</evidence>
<keyword evidence="5" id="KW-0864">Zinc transport</keyword>
<accession>A0A1G9APL9</accession>
<dbReference type="PANTHER" id="PTHR11562">
    <property type="entry name" value="CATION EFFLUX PROTEIN/ ZINC TRANSPORTER"/>
    <property type="match status" value="1"/>
</dbReference>
<feature type="compositionally biased region" description="Basic residues" evidence="9">
    <location>
        <begin position="1"/>
        <end position="18"/>
    </location>
</feature>
<dbReference type="STRING" id="1075417.SAMN05421823_102352"/>
<dbReference type="SUPFAM" id="SSF161111">
    <property type="entry name" value="Cation efflux protein transmembrane domain-like"/>
    <property type="match status" value="1"/>
</dbReference>
<evidence type="ECO:0000313" key="13">
    <source>
        <dbReference type="EMBL" id="SDK28530.1"/>
    </source>
</evidence>
<evidence type="ECO:0000256" key="3">
    <source>
        <dbReference type="ARBA" id="ARBA00022448"/>
    </source>
</evidence>
<feature type="transmembrane region" description="Helical" evidence="10">
    <location>
        <begin position="95"/>
        <end position="117"/>
    </location>
</feature>
<protein>
    <submittedName>
        <fullName evidence="13">Cobalt-zinc-cadmium efflux system protein</fullName>
    </submittedName>
</protein>
<proteinExistence type="inferred from homology"/>
<evidence type="ECO:0000256" key="6">
    <source>
        <dbReference type="ARBA" id="ARBA00022989"/>
    </source>
</evidence>
<dbReference type="GO" id="GO:0005385">
    <property type="term" value="F:zinc ion transmembrane transporter activity"/>
    <property type="evidence" value="ECO:0007669"/>
    <property type="project" value="TreeGrafter"/>
</dbReference>
<dbReference type="InterPro" id="IPR058533">
    <property type="entry name" value="Cation_efflux_TM"/>
</dbReference>
<dbReference type="AlphaFoldDB" id="A0A1G9APL9"/>
<dbReference type="SUPFAM" id="SSF160240">
    <property type="entry name" value="Cation efflux protein cytoplasmic domain-like"/>
    <property type="match status" value="1"/>
</dbReference>
<organism evidence="13 14">
    <name type="scientific">Catalinimonas alkaloidigena</name>
    <dbReference type="NCBI Taxonomy" id="1075417"/>
    <lineage>
        <taxon>Bacteria</taxon>
        <taxon>Pseudomonadati</taxon>
        <taxon>Bacteroidota</taxon>
        <taxon>Cytophagia</taxon>
        <taxon>Cytophagales</taxon>
        <taxon>Catalimonadaceae</taxon>
        <taxon>Catalinimonas</taxon>
    </lineage>
</organism>
<evidence type="ECO:0000259" key="11">
    <source>
        <dbReference type="Pfam" id="PF01545"/>
    </source>
</evidence>
<keyword evidence="5" id="KW-0862">Zinc</keyword>
<keyword evidence="14" id="KW-1185">Reference proteome</keyword>
<evidence type="ECO:0000256" key="10">
    <source>
        <dbReference type="SAM" id="Phobius"/>
    </source>
</evidence>
<dbReference type="Pfam" id="PF01545">
    <property type="entry name" value="Cation_efflux"/>
    <property type="match status" value="1"/>
</dbReference>
<feature type="region of interest" description="Disordered" evidence="9">
    <location>
        <begin position="1"/>
        <end position="22"/>
    </location>
</feature>
<comment type="similarity">
    <text evidence="2">Belongs to the cation diffusion facilitator (CDF) transporter (TC 2.A.4) family. SLC30A subfamily.</text>
</comment>
<keyword evidence="8 10" id="KW-0472">Membrane</keyword>
<reference evidence="13 14" key="1">
    <citation type="submission" date="2016-10" db="EMBL/GenBank/DDBJ databases">
        <authorList>
            <person name="de Groot N.N."/>
        </authorList>
    </citation>
    <scope>NUCLEOTIDE SEQUENCE [LARGE SCALE GENOMIC DNA]</scope>
    <source>
        <strain evidence="13 14">DSM 25186</strain>
    </source>
</reference>
<feature type="transmembrane region" description="Helical" evidence="10">
    <location>
        <begin position="129"/>
        <end position="150"/>
    </location>
</feature>
<evidence type="ECO:0000256" key="8">
    <source>
        <dbReference type="ARBA" id="ARBA00023136"/>
    </source>
</evidence>
<keyword evidence="3" id="KW-0813">Transport</keyword>